<gene>
    <name evidence="1" type="ORF">NARC_200043</name>
</gene>
<accession>A0A557SRC2</accession>
<dbReference type="RefSeq" id="WP_144734575.1">
    <property type="nucleotide sequence ID" value="NZ_ML675593.1"/>
</dbReference>
<dbReference type="AlphaFoldDB" id="A0A557SRC2"/>
<proteinExistence type="predicted"/>
<comment type="caution">
    <text evidence="1">The sequence shown here is derived from an EMBL/GenBank/DDBJ whole genome shotgun (WGS) entry which is preliminary data.</text>
</comment>
<name>A0A557SRC2_9ARCH</name>
<dbReference type="OrthoDB" id="11298at2157"/>
<keyword evidence="2" id="KW-1185">Reference proteome</keyword>
<evidence type="ECO:0000313" key="2">
    <source>
        <dbReference type="Proteomes" id="UP000315289"/>
    </source>
</evidence>
<dbReference type="Proteomes" id="UP000315289">
    <property type="component" value="Unassembled WGS sequence"/>
</dbReference>
<reference evidence="1 2" key="1">
    <citation type="journal article" date="2019" name="Front. Microbiol.">
        <title>Ammonia Oxidation by the Arctic Terrestrial Thaumarchaeote Candidatus Nitrosocosmicus arcticus Is Stimulated by Increasing Temperatures.</title>
        <authorList>
            <person name="Alves R.J.E."/>
            <person name="Kerou M."/>
            <person name="Zappe A."/>
            <person name="Bittner R."/>
            <person name="Abby S.S."/>
            <person name="Schmidt H.A."/>
            <person name="Pfeifer K."/>
            <person name="Schleper C."/>
        </authorList>
    </citation>
    <scope>NUCLEOTIDE SEQUENCE [LARGE SCALE GENOMIC DNA]</scope>
    <source>
        <strain evidence="1 2">Kfb</strain>
    </source>
</reference>
<sequence length="106" mass="12944">MTKCNIHEFFFDWNCNDCKEEYKDLKGTNKIDEESHDEVSPIKTKKIKEINDYKEFTEERAKRLYEEIFLQYLKKGNISEAESIERSKKIIRKQCLMRNIEPWSWV</sequence>
<evidence type="ECO:0000313" key="1">
    <source>
        <dbReference type="EMBL" id="TVP39154.1"/>
    </source>
</evidence>
<protein>
    <submittedName>
        <fullName evidence="1">Uncharacterized protein</fullName>
    </submittedName>
</protein>
<organism evidence="1 2">
    <name type="scientific">Candidatus Nitrosocosmicus arcticus</name>
    <dbReference type="NCBI Taxonomy" id="2035267"/>
    <lineage>
        <taxon>Archaea</taxon>
        <taxon>Nitrososphaerota</taxon>
        <taxon>Nitrososphaeria</taxon>
        <taxon>Nitrososphaerales</taxon>
        <taxon>Nitrososphaeraceae</taxon>
        <taxon>Candidatus Nitrosocosmicus</taxon>
    </lineage>
</organism>
<dbReference type="EMBL" id="VOAH01000020">
    <property type="protein sequence ID" value="TVP39154.1"/>
    <property type="molecule type" value="Genomic_DNA"/>
</dbReference>